<accession>A0ABU0J1T6</accession>
<dbReference type="RefSeq" id="WP_307267273.1">
    <property type="nucleotide sequence ID" value="NZ_JAUSVX010000001.1"/>
</dbReference>
<evidence type="ECO:0008006" key="4">
    <source>
        <dbReference type="Google" id="ProtNLM"/>
    </source>
</evidence>
<dbReference type="Proteomes" id="UP001242480">
    <property type="component" value="Unassembled WGS sequence"/>
</dbReference>
<name>A0ABU0J1T6_9HYPH</name>
<feature type="transmembrane region" description="Helical" evidence="1">
    <location>
        <begin position="72"/>
        <end position="97"/>
    </location>
</feature>
<evidence type="ECO:0000313" key="2">
    <source>
        <dbReference type="EMBL" id="MDQ0467536.1"/>
    </source>
</evidence>
<proteinExistence type="predicted"/>
<feature type="transmembrane region" description="Helical" evidence="1">
    <location>
        <begin position="44"/>
        <end position="66"/>
    </location>
</feature>
<sequence>MSGLLRLNEAARNAVVKALAPAEPIVFVTTPDPREAGRAAWPTAAAGALLAVLAAPIAFIALQAIWDSMRYGGALSFPIVMALIAVPVVLMGCYLMLTPHAAERRARDTVILVTDRRLMTLSLSGKPARALPANAILGVERRKVERGYGTLEVRHEAADPGRGDTAETILAGIDDVLEAESAIRRLSTERSVTLIEPVH</sequence>
<keyword evidence="1" id="KW-1133">Transmembrane helix</keyword>
<evidence type="ECO:0000313" key="3">
    <source>
        <dbReference type="Proteomes" id="UP001242480"/>
    </source>
</evidence>
<keyword evidence="1" id="KW-0812">Transmembrane</keyword>
<keyword evidence="1" id="KW-0472">Membrane</keyword>
<keyword evidence="3" id="KW-1185">Reference proteome</keyword>
<gene>
    <name evidence="2" type="ORF">QO011_000531</name>
</gene>
<comment type="caution">
    <text evidence="2">The sequence shown here is derived from an EMBL/GenBank/DDBJ whole genome shotgun (WGS) entry which is preliminary data.</text>
</comment>
<protein>
    <recommendedName>
        <fullName evidence="4">DUF304 domain-containing protein</fullName>
    </recommendedName>
</protein>
<organism evidence="2 3">
    <name type="scientific">Labrys wisconsinensis</name>
    <dbReference type="NCBI Taxonomy" id="425677"/>
    <lineage>
        <taxon>Bacteria</taxon>
        <taxon>Pseudomonadati</taxon>
        <taxon>Pseudomonadota</taxon>
        <taxon>Alphaproteobacteria</taxon>
        <taxon>Hyphomicrobiales</taxon>
        <taxon>Xanthobacteraceae</taxon>
        <taxon>Labrys</taxon>
    </lineage>
</organism>
<evidence type="ECO:0000256" key="1">
    <source>
        <dbReference type="SAM" id="Phobius"/>
    </source>
</evidence>
<dbReference type="EMBL" id="JAUSVX010000001">
    <property type="protein sequence ID" value="MDQ0467536.1"/>
    <property type="molecule type" value="Genomic_DNA"/>
</dbReference>
<reference evidence="2 3" key="1">
    <citation type="submission" date="2023-07" db="EMBL/GenBank/DDBJ databases">
        <title>Genomic Encyclopedia of Type Strains, Phase IV (KMG-IV): sequencing the most valuable type-strain genomes for metagenomic binning, comparative biology and taxonomic classification.</title>
        <authorList>
            <person name="Goeker M."/>
        </authorList>
    </citation>
    <scope>NUCLEOTIDE SEQUENCE [LARGE SCALE GENOMIC DNA]</scope>
    <source>
        <strain evidence="2 3">DSM 19619</strain>
    </source>
</reference>